<keyword evidence="3" id="KW-0378">Hydrolase</keyword>
<dbReference type="PROSITE" id="PS00139">
    <property type="entry name" value="THIOL_PROTEASE_CYS"/>
    <property type="match status" value="1"/>
</dbReference>
<name>A0A8S9ZLE4_9BILA</name>
<feature type="signal peptide" evidence="7">
    <location>
        <begin position="1"/>
        <end position="25"/>
    </location>
</feature>
<dbReference type="PANTHER" id="PTHR12411">
    <property type="entry name" value="CYSTEINE PROTEASE FAMILY C1-RELATED"/>
    <property type="match status" value="1"/>
</dbReference>
<evidence type="ECO:0000256" key="4">
    <source>
        <dbReference type="ARBA" id="ARBA00022807"/>
    </source>
</evidence>
<comment type="caution">
    <text evidence="9">The sequence shown here is derived from an EMBL/GenBank/DDBJ whole genome shotgun (WGS) entry which is preliminary data.</text>
</comment>
<dbReference type="OrthoDB" id="640249at2759"/>
<keyword evidence="2" id="KW-0645">Protease</keyword>
<keyword evidence="4" id="KW-0788">Thiol protease</keyword>
<evidence type="ECO:0000256" key="2">
    <source>
        <dbReference type="ARBA" id="ARBA00022670"/>
    </source>
</evidence>
<keyword evidence="5" id="KW-1015">Disulfide bond</keyword>
<keyword evidence="7" id="KW-0732">Signal</keyword>
<dbReference type="GO" id="GO:0008234">
    <property type="term" value="F:cysteine-type peptidase activity"/>
    <property type="evidence" value="ECO:0007669"/>
    <property type="project" value="UniProtKB-KW"/>
</dbReference>
<dbReference type="Pfam" id="PF00112">
    <property type="entry name" value="Peptidase_C1"/>
    <property type="match status" value="1"/>
</dbReference>
<evidence type="ECO:0000256" key="7">
    <source>
        <dbReference type="SAM" id="SignalP"/>
    </source>
</evidence>
<evidence type="ECO:0000256" key="6">
    <source>
        <dbReference type="SAM" id="MobiDB-lite"/>
    </source>
</evidence>
<proteinExistence type="inferred from homology"/>
<dbReference type="InterPro" id="IPR000668">
    <property type="entry name" value="Peptidase_C1A_C"/>
</dbReference>
<evidence type="ECO:0000256" key="1">
    <source>
        <dbReference type="ARBA" id="ARBA00008455"/>
    </source>
</evidence>
<dbReference type="GO" id="GO:0006508">
    <property type="term" value="P:proteolysis"/>
    <property type="evidence" value="ECO:0007669"/>
    <property type="project" value="UniProtKB-KW"/>
</dbReference>
<dbReference type="Proteomes" id="UP000605970">
    <property type="component" value="Unassembled WGS sequence"/>
</dbReference>
<evidence type="ECO:0000313" key="9">
    <source>
        <dbReference type="EMBL" id="KAF7634006.1"/>
    </source>
</evidence>
<dbReference type="EMBL" id="JABEBT010000066">
    <property type="protein sequence ID" value="KAF7634006.1"/>
    <property type="molecule type" value="Genomic_DNA"/>
</dbReference>
<feature type="region of interest" description="Disordered" evidence="6">
    <location>
        <begin position="116"/>
        <end position="135"/>
    </location>
</feature>
<dbReference type="InterPro" id="IPR025660">
    <property type="entry name" value="Pept_his_AS"/>
</dbReference>
<organism evidence="9 10">
    <name type="scientific">Meloidogyne graminicola</name>
    <dbReference type="NCBI Taxonomy" id="189291"/>
    <lineage>
        <taxon>Eukaryota</taxon>
        <taxon>Metazoa</taxon>
        <taxon>Ecdysozoa</taxon>
        <taxon>Nematoda</taxon>
        <taxon>Chromadorea</taxon>
        <taxon>Rhabditida</taxon>
        <taxon>Tylenchina</taxon>
        <taxon>Tylenchomorpha</taxon>
        <taxon>Tylenchoidea</taxon>
        <taxon>Meloidogynidae</taxon>
        <taxon>Meloidogyninae</taxon>
        <taxon>Meloidogyne</taxon>
    </lineage>
</organism>
<feature type="domain" description="Peptidase C1A papain C-terminal" evidence="8">
    <location>
        <begin position="145"/>
        <end position="393"/>
    </location>
</feature>
<dbReference type="PRINTS" id="PR00705">
    <property type="entry name" value="PAPAIN"/>
</dbReference>
<evidence type="ECO:0000256" key="3">
    <source>
        <dbReference type="ARBA" id="ARBA00022801"/>
    </source>
</evidence>
<dbReference type="InterPro" id="IPR000169">
    <property type="entry name" value="Pept_cys_AS"/>
</dbReference>
<dbReference type="PROSITE" id="PS00640">
    <property type="entry name" value="THIOL_PROTEASE_ASN"/>
    <property type="match status" value="1"/>
</dbReference>
<comment type="similarity">
    <text evidence="1">Belongs to the peptidase C1 family.</text>
</comment>
<gene>
    <name evidence="9" type="ORF">Mgra_00006636</name>
</gene>
<evidence type="ECO:0000256" key="5">
    <source>
        <dbReference type="ARBA" id="ARBA00023157"/>
    </source>
</evidence>
<evidence type="ECO:0000259" key="8">
    <source>
        <dbReference type="SMART" id="SM00645"/>
    </source>
</evidence>
<protein>
    <submittedName>
        <fullName evidence="9">Pept_C1 domain-containing protein</fullName>
    </submittedName>
</protein>
<dbReference type="AlphaFoldDB" id="A0A8S9ZLE4"/>
<reference evidence="9" key="1">
    <citation type="journal article" date="2020" name="Ecol. Evol.">
        <title>Genome structure and content of the rice root-knot nematode (Meloidogyne graminicola).</title>
        <authorList>
            <person name="Phan N.T."/>
            <person name="Danchin E.G.J."/>
            <person name="Klopp C."/>
            <person name="Perfus-Barbeoch L."/>
            <person name="Kozlowski D.K."/>
            <person name="Koutsovoulos G.D."/>
            <person name="Lopez-Roques C."/>
            <person name="Bouchez O."/>
            <person name="Zahm M."/>
            <person name="Besnard G."/>
            <person name="Bellafiore S."/>
        </authorList>
    </citation>
    <scope>NUCLEOTIDE SEQUENCE</scope>
    <source>
        <strain evidence="9">VN-18</strain>
    </source>
</reference>
<dbReference type="InterPro" id="IPR025661">
    <property type="entry name" value="Pept_asp_AS"/>
</dbReference>
<accession>A0A8S9ZLE4</accession>
<dbReference type="SUPFAM" id="SSF54001">
    <property type="entry name" value="Cysteine proteinases"/>
    <property type="match status" value="1"/>
</dbReference>
<dbReference type="InterPro" id="IPR013128">
    <property type="entry name" value="Peptidase_C1A"/>
</dbReference>
<dbReference type="SMART" id="SM00645">
    <property type="entry name" value="Pept_C1"/>
    <property type="match status" value="1"/>
</dbReference>
<dbReference type="Gene3D" id="3.90.70.10">
    <property type="entry name" value="Cysteine proteinases"/>
    <property type="match status" value="1"/>
</dbReference>
<keyword evidence="10" id="KW-1185">Reference proteome</keyword>
<evidence type="ECO:0000313" key="10">
    <source>
        <dbReference type="Proteomes" id="UP000605970"/>
    </source>
</evidence>
<dbReference type="InterPro" id="IPR038765">
    <property type="entry name" value="Papain-like_cys_pep_sf"/>
</dbReference>
<feature type="compositionally biased region" description="Acidic residues" evidence="6">
    <location>
        <begin position="124"/>
        <end position="133"/>
    </location>
</feature>
<dbReference type="PROSITE" id="PS00639">
    <property type="entry name" value="THIOL_PROTEASE_HIS"/>
    <property type="match status" value="1"/>
</dbReference>
<sequence>MNKIINLFYFIILLQFSSLLSSVHAGPSFEIPKELGYLSYEEIAELLENLKLLAEMGIKLTKEQLIKKAKEVESINNATKGLWEAKLTFQHLLPIEYQQALCGTLPPDYYPEEPTTTTISYEPYGDDGSDDDNEYKRDKRQACTYKTDFDVRTKWPKCVSFINNVVNQGQCGSCWAVSSASAFSDCYCIERAKKGLNTPLTPSNTFSALDVLTCAATNGCKGNRHNNAFNYMRRSGVCTGTDYTKQNGCKPYPFPPSGKLQVAPACSNKCTNTRWGVSYPNDKKFVGETDKLNGEEAIIEQLKSTGPVTVCFDVYSDFNGYKTGVYFKTAGAVKKGAHAVVIVGYGTQDCEGKEIKYWIIRNSWGKNWGEEGFVKFRRGENECRIEENGAYAIP</sequence>
<feature type="chain" id="PRO_5035797221" evidence="7">
    <location>
        <begin position="26"/>
        <end position="394"/>
    </location>
</feature>